<proteinExistence type="predicted"/>
<feature type="domain" description="Amidohydrolase-related" evidence="1">
    <location>
        <begin position="55"/>
        <end position="444"/>
    </location>
</feature>
<dbReference type="AlphaFoldDB" id="A0A1G2BBR5"/>
<dbReference type="PANTHER" id="PTHR43135:SF3">
    <property type="entry name" value="ALPHA-D-RIBOSE 1-METHYLPHOSPHONATE 5-TRIPHOSPHATE DIPHOSPHATASE"/>
    <property type="match status" value="1"/>
</dbReference>
<comment type="caution">
    <text evidence="2">The sequence shown here is derived from an EMBL/GenBank/DDBJ whole genome shotgun (WGS) entry which is preliminary data.</text>
</comment>
<dbReference type="SUPFAM" id="SSF51338">
    <property type="entry name" value="Composite domain of metallo-dependent hydrolases"/>
    <property type="match status" value="1"/>
</dbReference>
<organism evidence="2 3">
    <name type="scientific">Candidatus Kerfeldbacteria bacterium RIFOXYB2_FULL_38_14</name>
    <dbReference type="NCBI Taxonomy" id="1798547"/>
    <lineage>
        <taxon>Bacteria</taxon>
        <taxon>Candidatus Kerfeldiibacteriota</taxon>
    </lineage>
</organism>
<dbReference type="Pfam" id="PF01979">
    <property type="entry name" value="Amidohydro_1"/>
    <property type="match status" value="1"/>
</dbReference>
<protein>
    <recommendedName>
        <fullName evidence="1">Amidohydrolase-related domain-containing protein</fullName>
    </recommendedName>
</protein>
<dbReference type="GO" id="GO:0016810">
    <property type="term" value="F:hydrolase activity, acting on carbon-nitrogen (but not peptide) bonds"/>
    <property type="evidence" value="ECO:0007669"/>
    <property type="project" value="InterPro"/>
</dbReference>
<dbReference type="SUPFAM" id="SSF51556">
    <property type="entry name" value="Metallo-dependent hydrolases"/>
    <property type="match status" value="1"/>
</dbReference>
<evidence type="ECO:0000313" key="3">
    <source>
        <dbReference type="Proteomes" id="UP000176420"/>
    </source>
</evidence>
<dbReference type="Proteomes" id="UP000176420">
    <property type="component" value="Unassembled WGS sequence"/>
</dbReference>
<sequence length="451" mass="51445">MKKLFYNFRLFNGKDNTLFSNKILLVNDGIFKNILDIHEIKKYPQYQLCDLNGLTVLPGLIDAHVHITNFQFTNPIKPPACFQINKQRYLNLKTALKYGITTVRDLGGFPNFIQQAKKRIQKGELTGPRIIACNSFITTEDGPPERYPKRLPKILVTLFGGQMAVRTKTSAEVRRAALENIHQGVEFLKIHYTVKSAFYRGKLHNLSDESLRIIKDLADQHHLQVAIHHQENAGFKKAIQFGFNTVEHCSMEQLEKQDIEQFVQKKTALIPTLKIHYSPQHPDEILDYLYSSEAREDFTNEALKQLITDIEQYTKKPYPPADYQKKLYQDVEMSKKAWPITLENVARIKKAGGIIGAGTDAFSSGLSPARFYWKELECLTQAGFSNFEVLQMATIQNASIVGRKNELGSIEPNKYADFITVNGNPLQKLVVLKCPTQVFLAGECVYDQKKD</sequence>
<gene>
    <name evidence="2" type="ORF">A2319_02635</name>
</gene>
<dbReference type="EMBL" id="MHKI01000030">
    <property type="protein sequence ID" value="OGY85637.1"/>
    <property type="molecule type" value="Genomic_DNA"/>
</dbReference>
<dbReference type="Gene3D" id="3.20.20.140">
    <property type="entry name" value="Metal-dependent hydrolases"/>
    <property type="match status" value="1"/>
</dbReference>
<accession>A0A1G2BBR5</accession>
<name>A0A1G2BBR5_9BACT</name>
<dbReference type="InterPro" id="IPR006680">
    <property type="entry name" value="Amidohydro-rel"/>
</dbReference>
<dbReference type="InterPro" id="IPR032466">
    <property type="entry name" value="Metal_Hydrolase"/>
</dbReference>
<dbReference type="Gene3D" id="2.30.40.10">
    <property type="entry name" value="Urease, subunit C, domain 1"/>
    <property type="match status" value="1"/>
</dbReference>
<dbReference type="InterPro" id="IPR011059">
    <property type="entry name" value="Metal-dep_hydrolase_composite"/>
</dbReference>
<dbReference type="PANTHER" id="PTHR43135">
    <property type="entry name" value="ALPHA-D-RIBOSE 1-METHYLPHOSPHONATE 5-TRIPHOSPHATE DIPHOSPHATASE"/>
    <property type="match status" value="1"/>
</dbReference>
<evidence type="ECO:0000313" key="2">
    <source>
        <dbReference type="EMBL" id="OGY85637.1"/>
    </source>
</evidence>
<reference evidence="2 3" key="1">
    <citation type="journal article" date="2016" name="Nat. Commun.">
        <title>Thousands of microbial genomes shed light on interconnected biogeochemical processes in an aquifer system.</title>
        <authorList>
            <person name="Anantharaman K."/>
            <person name="Brown C.T."/>
            <person name="Hug L.A."/>
            <person name="Sharon I."/>
            <person name="Castelle C.J."/>
            <person name="Probst A.J."/>
            <person name="Thomas B.C."/>
            <person name="Singh A."/>
            <person name="Wilkins M.J."/>
            <person name="Karaoz U."/>
            <person name="Brodie E.L."/>
            <person name="Williams K.H."/>
            <person name="Hubbard S.S."/>
            <person name="Banfield J.F."/>
        </authorList>
    </citation>
    <scope>NUCLEOTIDE SEQUENCE [LARGE SCALE GENOMIC DNA]</scope>
</reference>
<dbReference type="InterPro" id="IPR051781">
    <property type="entry name" value="Metallo-dep_Hydrolase"/>
</dbReference>
<evidence type="ECO:0000259" key="1">
    <source>
        <dbReference type="Pfam" id="PF01979"/>
    </source>
</evidence>